<dbReference type="EMBL" id="UINC01125511">
    <property type="protein sequence ID" value="SVD03394.1"/>
    <property type="molecule type" value="Genomic_DNA"/>
</dbReference>
<name>A0A382S0C8_9ZZZZ</name>
<accession>A0A382S0C8</accession>
<feature type="non-terminal residue" evidence="1">
    <location>
        <position position="1"/>
    </location>
</feature>
<dbReference type="AlphaFoldDB" id="A0A382S0C8"/>
<gene>
    <name evidence="1" type="ORF">METZ01_LOCUS356248</name>
</gene>
<reference evidence="1" key="1">
    <citation type="submission" date="2018-05" db="EMBL/GenBank/DDBJ databases">
        <authorList>
            <person name="Lanie J.A."/>
            <person name="Ng W.-L."/>
            <person name="Kazmierczak K.M."/>
            <person name="Andrzejewski T.M."/>
            <person name="Davidsen T.M."/>
            <person name="Wayne K.J."/>
            <person name="Tettelin H."/>
            <person name="Glass J.I."/>
            <person name="Rusch D."/>
            <person name="Podicherti R."/>
            <person name="Tsui H.-C.T."/>
            <person name="Winkler M.E."/>
        </authorList>
    </citation>
    <scope>NUCLEOTIDE SEQUENCE</scope>
</reference>
<protein>
    <submittedName>
        <fullName evidence="1">Uncharacterized protein</fullName>
    </submittedName>
</protein>
<sequence length="100" mass="10991">SQSDHTLRFGIGCTMTGTFPQRNYFGEQIGVASGSEYECLASAAWVDDKTLNMEVLITDIHLGGLRMSIAFDDDRIGVYITKQAEWFLDEYVGFAGGKVG</sequence>
<evidence type="ECO:0000313" key="1">
    <source>
        <dbReference type="EMBL" id="SVD03394.1"/>
    </source>
</evidence>
<organism evidence="1">
    <name type="scientific">marine metagenome</name>
    <dbReference type="NCBI Taxonomy" id="408172"/>
    <lineage>
        <taxon>unclassified sequences</taxon>
        <taxon>metagenomes</taxon>
        <taxon>ecological metagenomes</taxon>
    </lineage>
</organism>
<proteinExistence type="predicted"/>